<accession>A0ABR2Z6N9</accession>
<evidence type="ECO:0000313" key="4">
    <source>
        <dbReference type="EMBL" id="KAK9919180.1"/>
    </source>
</evidence>
<reference evidence="4 5" key="1">
    <citation type="journal article" date="2024" name="Nat. Commun.">
        <title>Phylogenomics reveals the evolutionary origins of lichenization in chlorophyte algae.</title>
        <authorList>
            <person name="Puginier C."/>
            <person name="Libourel C."/>
            <person name="Otte J."/>
            <person name="Skaloud P."/>
            <person name="Haon M."/>
            <person name="Grisel S."/>
            <person name="Petersen M."/>
            <person name="Berrin J.G."/>
            <person name="Delaux P.M."/>
            <person name="Dal Grande F."/>
            <person name="Keller J."/>
        </authorList>
    </citation>
    <scope>NUCLEOTIDE SEQUENCE [LARGE SCALE GENOMIC DNA]</scope>
    <source>
        <strain evidence="4 5">SAG 216-7</strain>
    </source>
</reference>
<name>A0ABR2Z6N9_9CHLO</name>
<feature type="domain" description="TATA element modulatory factor 1 TATA binding" evidence="3">
    <location>
        <begin position="521"/>
        <end position="603"/>
    </location>
</feature>
<proteinExistence type="predicted"/>
<evidence type="ECO:0000256" key="1">
    <source>
        <dbReference type="SAM" id="Coils"/>
    </source>
</evidence>
<feature type="coiled-coil region" evidence="1">
    <location>
        <begin position="518"/>
        <end position="580"/>
    </location>
</feature>
<dbReference type="PANTHER" id="PTHR46515">
    <property type="entry name" value="TATA ELEMENT MODULATORY FACTOR TMF1"/>
    <property type="match status" value="1"/>
</dbReference>
<feature type="coiled-coil region" evidence="1">
    <location>
        <begin position="62"/>
        <end position="202"/>
    </location>
</feature>
<evidence type="ECO:0000256" key="2">
    <source>
        <dbReference type="SAM" id="MobiDB-lite"/>
    </source>
</evidence>
<feature type="coiled-coil region" evidence="1">
    <location>
        <begin position="247"/>
        <end position="274"/>
    </location>
</feature>
<organism evidence="4 5">
    <name type="scientific">Coccomyxa subellipsoidea</name>
    <dbReference type="NCBI Taxonomy" id="248742"/>
    <lineage>
        <taxon>Eukaryota</taxon>
        <taxon>Viridiplantae</taxon>
        <taxon>Chlorophyta</taxon>
        <taxon>core chlorophytes</taxon>
        <taxon>Trebouxiophyceae</taxon>
        <taxon>Trebouxiophyceae incertae sedis</taxon>
        <taxon>Coccomyxaceae</taxon>
        <taxon>Coccomyxa</taxon>
    </lineage>
</organism>
<dbReference type="Pfam" id="PF12325">
    <property type="entry name" value="TMF_TATA_bd"/>
    <property type="match status" value="1"/>
</dbReference>
<keyword evidence="1" id="KW-0175">Coiled coil</keyword>
<feature type="region of interest" description="Disordered" evidence="2">
    <location>
        <begin position="432"/>
        <end position="469"/>
    </location>
</feature>
<sequence>MAHDSQDKTKQLEGKLATLTVINGALQNENETLRQQLESAKAPSSTTDAELRELQEEFTRRLATADKTITSLKEKNEALRSAATAASKGGSVNEARLQDREHYISSLQAEGEALARKNGELEATVRKLRTNVRQLETERDRTAGRLAALEASLASEQERAIQATQAAAVQMEEVDAEIAAVRQQAASQVAAAKKEVAAAREAAAAEAARKGAAHVASAVERESTLSANLADLRAEYEAASSAWFSREEGLRKEIARLEDRIHDLEEEKGELVASTSDNTRPLIRQIESMAASSAAQQAAHAAAERQLVERLREAEEAARAATESERTLKGRLATAEPALAAAKSGLEALTAQAAELRARLEAEKKRAAGLATERDNAEERLGAARRREEAARQKADSDRREAQERAWEAEGRVRNLEADVLHWQEMYQDSLRKARSPGRAEPPVSRASSHSAPLPEPSSSPNPSRGVVIAADESPPAEHDDLDGLIGAPASPRTATELLTRLRSGASMGTGGGDAHRLIFLEKRVAAAEAAADGAREELLRACERAEAATAAVARCSTLEQELKEARARYEMALELLGERNEHVDKLEDDIREMKDIFHAQLSLMADQLSQAQQSALRDST</sequence>
<dbReference type="Proteomes" id="UP001491310">
    <property type="component" value="Unassembled WGS sequence"/>
</dbReference>
<dbReference type="EMBL" id="JALJOT010000001">
    <property type="protein sequence ID" value="KAK9919180.1"/>
    <property type="molecule type" value="Genomic_DNA"/>
</dbReference>
<evidence type="ECO:0000259" key="3">
    <source>
        <dbReference type="Pfam" id="PF12325"/>
    </source>
</evidence>
<comment type="caution">
    <text evidence="4">The sequence shown here is derived from an EMBL/GenBank/DDBJ whole genome shotgun (WGS) entry which is preliminary data.</text>
</comment>
<evidence type="ECO:0000313" key="5">
    <source>
        <dbReference type="Proteomes" id="UP001491310"/>
    </source>
</evidence>
<dbReference type="PANTHER" id="PTHR46515:SF1">
    <property type="entry name" value="TATA ELEMENT MODULATORY FACTOR"/>
    <property type="match status" value="1"/>
</dbReference>
<feature type="region of interest" description="Disordered" evidence="2">
    <location>
        <begin position="366"/>
        <end position="408"/>
    </location>
</feature>
<dbReference type="InterPro" id="IPR022091">
    <property type="entry name" value="TMF_TATA-bd"/>
</dbReference>
<gene>
    <name evidence="4" type="ORF">WJX75_009904</name>
</gene>
<keyword evidence="5" id="KW-1185">Reference proteome</keyword>
<dbReference type="InterPro" id="IPR052602">
    <property type="entry name" value="Growth_transcription_reg"/>
</dbReference>
<protein>
    <recommendedName>
        <fullName evidence="3">TATA element modulatory factor 1 TATA binding domain-containing protein</fullName>
    </recommendedName>
</protein>